<dbReference type="SUPFAM" id="SSF55874">
    <property type="entry name" value="ATPase domain of HSP90 chaperone/DNA topoisomerase II/histidine kinase"/>
    <property type="match status" value="1"/>
</dbReference>
<dbReference type="KEGG" id="ccah:DWG20_05815"/>
<dbReference type="Pfam" id="PF00512">
    <property type="entry name" value="HisKA"/>
    <property type="match status" value="1"/>
</dbReference>
<dbReference type="EMBL" id="CP031337">
    <property type="protein sequence ID" value="AXK38990.1"/>
    <property type="molecule type" value="Genomic_DNA"/>
</dbReference>
<comment type="catalytic activity">
    <reaction evidence="1">
        <text>ATP + protein L-histidine = ADP + protein N-phospho-L-histidine.</text>
        <dbReference type="EC" id="2.7.13.3"/>
    </reaction>
</comment>
<feature type="domain" description="HAMP" evidence="12">
    <location>
        <begin position="192"/>
        <end position="244"/>
    </location>
</feature>
<dbReference type="InterPro" id="IPR036890">
    <property type="entry name" value="HATPase_C_sf"/>
</dbReference>
<dbReference type="EC" id="2.7.13.3" evidence="3"/>
<keyword evidence="10" id="KW-0472">Membrane</keyword>
<dbReference type="PANTHER" id="PTHR45436">
    <property type="entry name" value="SENSOR HISTIDINE KINASE YKOH"/>
    <property type="match status" value="1"/>
</dbReference>
<dbReference type="InterPro" id="IPR013727">
    <property type="entry name" value="2CSK_N"/>
</dbReference>
<keyword evidence="9" id="KW-0902">Two-component regulatory system</keyword>
<dbReference type="Gene3D" id="3.30.565.10">
    <property type="entry name" value="Histidine kinase-like ATPase, C-terminal domain"/>
    <property type="match status" value="1"/>
</dbReference>
<evidence type="ECO:0000256" key="5">
    <source>
        <dbReference type="ARBA" id="ARBA00022679"/>
    </source>
</evidence>
<dbReference type="AlphaFoldDB" id="A0A345Y4Y8"/>
<evidence type="ECO:0000256" key="1">
    <source>
        <dbReference type="ARBA" id="ARBA00000085"/>
    </source>
</evidence>
<evidence type="ECO:0000256" key="8">
    <source>
        <dbReference type="ARBA" id="ARBA00022989"/>
    </source>
</evidence>
<dbReference type="CDD" id="cd00082">
    <property type="entry name" value="HisKA"/>
    <property type="match status" value="1"/>
</dbReference>
<feature type="domain" description="Histidine kinase" evidence="11">
    <location>
        <begin position="252"/>
        <end position="469"/>
    </location>
</feature>
<dbReference type="InterPro" id="IPR005467">
    <property type="entry name" value="His_kinase_dom"/>
</dbReference>
<evidence type="ECO:0000256" key="3">
    <source>
        <dbReference type="ARBA" id="ARBA00012438"/>
    </source>
</evidence>
<dbReference type="InterPro" id="IPR003660">
    <property type="entry name" value="HAMP_dom"/>
</dbReference>
<keyword evidence="7 13" id="KW-0418">Kinase</keyword>
<dbReference type="GO" id="GO:0000155">
    <property type="term" value="F:phosphorelay sensor kinase activity"/>
    <property type="evidence" value="ECO:0007669"/>
    <property type="project" value="InterPro"/>
</dbReference>
<evidence type="ECO:0000256" key="2">
    <source>
        <dbReference type="ARBA" id="ARBA00004370"/>
    </source>
</evidence>
<dbReference type="PROSITE" id="PS50109">
    <property type="entry name" value="HIS_KIN"/>
    <property type="match status" value="1"/>
</dbReference>
<evidence type="ECO:0000256" key="9">
    <source>
        <dbReference type="ARBA" id="ARBA00023012"/>
    </source>
</evidence>
<dbReference type="InterPro" id="IPR036097">
    <property type="entry name" value="HisK_dim/P_sf"/>
</dbReference>
<dbReference type="RefSeq" id="WP_115432925.1">
    <property type="nucleotide sequence ID" value="NZ_CP031337.1"/>
</dbReference>
<dbReference type="Pfam" id="PF02518">
    <property type="entry name" value="HATPase_c"/>
    <property type="match status" value="1"/>
</dbReference>
<evidence type="ECO:0000259" key="12">
    <source>
        <dbReference type="PROSITE" id="PS50885"/>
    </source>
</evidence>
<organism evidence="13 14">
    <name type="scientific">Crenobacter cavernae</name>
    <dbReference type="NCBI Taxonomy" id="2290923"/>
    <lineage>
        <taxon>Bacteria</taxon>
        <taxon>Pseudomonadati</taxon>
        <taxon>Pseudomonadota</taxon>
        <taxon>Betaproteobacteria</taxon>
        <taxon>Neisseriales</taxon>
        <taxon>Neisseriaceae</taxon>
        <taxon>Crenobacter</taxon>
    </lineage>
</organism>
<keyword evidence="8" id="KW-1133">Transmembrane helix</keyword>
<keyword evidence="4" id="KW-0597">Phosphoprotein</keyword>
<keyword evidence="5" id="KW-0808">Transferase</keyword>
<evidence type="ECO:0000256" key="6">
    <source>
        <dbReference type="ARBA" id="ARBA00022692"/>
    </source>
</evidence>
<evidence type="ECO:0000313" key="13">
    <source>
        <dbReference type="EMBL" id="AXK38990.1"/>
    </source>
</evidence>
<evidence type="ECO:0000313" key="14">
    <source>
        <dbReference type="Proteomes" id="UP000254537"/>
    </source>
</evidence>
<evidence type="ECO:0000256" key="4">
    <source>
        <dbReference type="ARBA" id="ARBA00022553"/>
    </source>
</evidence>
<name>A0A345Y4Y8_9NEIS</name>
<dbReference type="Pfam" id="PF08521">
    <property type="entry name" value="2CSK_N"/>
    <property type="match status" value="1"/>
</dbReference>
<dbReference type="InterPro" id="IPR050428">
    <property type="entry name" value="TCS_sensor_his_kinase"/>
</dbReference>
<dbReference type="PANTHER" id="PTHR45436:SF1">
    <property type="entry name" value="SENSOR PROTEIN QSEC"/>
    <property type="match status" value="1"/>
</dbReference>
<dbReference type="OrthoDB" id="8583694at2"/>
<evidence type="ECO:0000256" key="10">
    <source>
        <dbReference type="ARBA" id="ARBA00023136"/>
    </source>
</evidence>
<dbReference type="Proteomes" id="UP000254537">
    <property type="component" value="Chromosome"/>
</dbReference>
<gene>
    <name evidence="13" type="ORF">DWG20_05815</name>
</gene>
<dbReference type="GO" id="GO:0005886">
    <property type="term" value="C:plasma membrane"/>
    <property type="evidence" value="ECO:0007669"/>
    <property type="project" value="TreeGrafter"/>
</dbReference>
<keyword evidence="6" id="KW-0812">Transmembrane</keyword>
<evidence type="ECO:0000256" key="7">
    <source>
        <dbReference type="ARBA" id="ARBA00022777"/>
    </source>
</evidence>
<dbReference type="PRINTS" id="PR00344">
    <property type="entry name" value="BCTRLSENSOR"/>
</dbReference>
<dbReference type="PROSITE" id="PS50885">
    <property type="entry name" value="HAMP"/>
    <property type="match status" value="1"/>
</dbReference>
<evidence type="ECO:0000259" key="11">
    <source>
        <dbReference type="PROSITE" id="PS50109"/>
    </source>
</evidence>
<reference evidence="13 14" key="1">
    <citation type="submission" date="2018-07" db="EMBL/GenBank/DDBJ databases">
        <title>Crenobacter cavernae sp. nov., isolated from a karst cave.</title>
        <authorList>
            <person name="Zhu H."/>
        </authorList>
    </citation>
    <scope>NUCLEOTIDE SEQUENCE [LARGE SCALE GENOMIC DNA]</scope>
    <source>
        <strain evidence="13 14">K1W11S-77</strain>
    </source>
</reference>
<dbReference type="Gene3D" id="1.10.287.130">
    <property type="match status" value="1"/>
</dbReference>
<protein>
    <recommendedName>
        <fullName evidence="3">histidine kinase</fullName>
        <ecNumber evidence="3">2.7.13.3</ecNumber>
    </recommendedName>
</protein>
<comment type="subcellular location">
    <subcellularLocation>
        <location evidence="2">Membrane</location>
    </subcellularLocation>
</comment>
<dbReference type="SMART" id="SM00387">
    <property type="entry name" value="HATPase_c"/>
    <property type="match status" value="1"/>
</dbReference>
<dbReference type="InterPro" id="IPR003594">
    <property type="entry name" value="HATPase_dom"/>
</dbReference>
<dbReference type="InterPro" id="IPR003661">
    <property type="entry name" value="HisK_dim/P_dom"/>
</dbReference>
<sequence length="477" mass="52644">MSERKRTRSLRLHLALWLLLPLLGLLALDAWLTYKRARDAANTAFDRMLFTSARAIAEGVSAHEGKTDVDIPYFALEMFETNAEGRVFYRVSEENGRPLTGYPDLPLPRFTSKHDFKPVYTDIEYRGETLRMVILRLAVRDLYTMRDSIVWVQVAETPESRRELAKGILLGALRQEALLVLLVLIIVRVALGRGLRPLRRLSERVAAREEDDLTPLEAGELQSELKPLVDALNLYIARIQRMLAARRRFFADAAHQLKTPLAVMQAQAELALREPEIGAVHDGVRQILGTLHQTSHGVQQLLSHSRLEPDSGLVAELKPVDLVALARDAALEWAPVARRNGIDLGFEQEGEVTVEGQPGLLLEMIGNLIDNAIRYAAAGANDKLRHVTVRVEAGPAPRLVVIDNGPGIPAAERGKVFLRFYRVAGTQADGTGLGLPIVREIARLHNADVELDDTPGGGLTVSVVFPAAEDKRSIAGA</sequence>
<proteinExistence type="predicted"/>
<dbReference type="SMART" id="SM00388">
    <property type="entry name" value="HisKA"/>
    <property type="match status" value="1"/>
</dbReference>
<accession>A0A345Y4Y8</accession>
<dbReference type="InterPro" id="IPR004358">
    <property type="entry name" value="Sig_transdc_His_kin-like_C"/>
</dbReference>
<dbReference type="SUPFAM" id="SSF47384">
    <property type="entry name" value="Homodimeric domain of signal transducing histidine kinase"/>
    <property type="match status" value="1"/>
</dbReference>